<keyword evidence="2" id="KW-0479">Metal-binding</keyword>
<dbReference type="SUPFAM" id="SSF56281">
    <property type="entry name" value="Metallo-hydrolase/oxidoreductase"/>
    <property type="match status" value="1"/>
</dbReference>
<dbReference type="Proteomes" id="UP001501565">
    <property type="component" value="Unassembled WGS sequence"/>
</dbReference>
<accession>A0ABP7M7Y1</accession>
<feature type="chain" id="PRO_5047319262" evidence="5">
    <location>
        <begin position="28"/>
        <end position="324"/>
    </location>
</feature>
<dbReference type="InterPro" id="IPR051013">
    <property type="entry name" value="MBL_superfamily_lactonases"/>
</dbReference>
<evidence type="ECO:0000256" key="4">
    <source>
        <dbReference type="ARBA" id="ARBA00022833"/>
    </source>
</evidence>
<evidence type="ECO:0000256" key="3">
    <source>
        <dbReference type="ARBA" id="ARBA00022801"/>
    </source>
</evidence>
<dbReference type="SMART" id="SM00849">
    <property type="entry name" value="Lactamase_B"/>
    <property type="match status" value="1"/>
</dbReference>
<feature type="domain" description="Metallo-beta-lactamase" evidence="6">
    <location>
        <begin position="74"/>
        <end position="296"/>
    </location>
</feature>
<dbReference type="Pfam" id="PF00753">
    <property type="entry name" value="Lactamase_B"/>
    <property type="match status" value="1"/>
</dbReference>
<evidence type="ECO:0000259" key="6">
    <source>
        <dbReference type="SMART" id="SM00849"/>
    </source>
</evidence>
<evidence type="ECO:0000256" key="2">
    <source>
        <dbReference type="ARBA" id="ARBA00022723"/>
    </source>
</evidence>
<evidence type="ECO:0000313" key="8">
    <source>
        <dbReference type="Proteomes" id="UP001501565"/>
    </source>
</evidence>
<gene>
    <name evidence="7" type="ORF">GCM10022277_10270</name>
</gene>
<dbReference type="EMBL" id="BAABBN010000004">
    <property type="protein sequence ID" value="GAA3917268.1"/>
    <property type="molecule type" value="Genomic_DNA"/>
</dbReference>
<sequence>MSLNIKNNTKVLSALSALLLCITPLCVAPALAEAASTETQTQVQFSAITTARSSGALEATMVEGGSWFSVSQPVHQAIYIKHPKGDLLFDTGVGNNTPAALEKLGWFDRQLFSIGEVFSVADQLTQQNMPIENISAIIPSHLHWDHTGGLPELLGIPVWSEQAGIDFALQGDAPAFLKEHLVKEINWQPLTLTNQEYMGFERSLDIYNDNSLVLVSLAGHTPGQVGLFLTTDAKQTYFFIGDTTWLMKGVTENKPRPGITQWLVGVDADVEKNSAMIRKINNIRKLHPGIKIVPAHDQFVSRELPQFPYFSKLFSQPLPLVSSQ</sequence>
<keyword evidence="5" id="KW-0732">Signal</keyword>
<keyword evidence="8" id="KW-1185">Reference proteome</keyword>
<evidence type="ECO:0000256" key="5">
    <source>
        <dbReference type="SAM" id="SignalP"/>
    </source>
</evidence>
<dbReference type="InterPro" id="IPR001279">
    <property type="entry name" value="Metallo-B-lactamas"/>
</dbReference>
<dbReference type="PANTHER" id="PTHR42978">
    <property type="entry name" value="QUORUM-QUENCHING LACTONASE YTNP-RELATED-RELATED"/>
    <property type="match status" value="1"/>
</dbReference>
<dbReference type="RefSeq" id="WP_344796152.1">
    <property type="nucleotide sequence ID" value="NZ_BAABBN010000004.1"/>
</dbReference>
<proteinExistence type="inferred from homology"/>
<feature type="signal peptide" evidence="5">
    <location>
        <begin position="1"/>
        <end position="27"/>
    </location>
</feature>
<dbReference type="InterPro" id="IPR036866">
    <property type="entry name" value="RibonucZ/Hydroxyglut_hydro"/>
</dbReference>
<evidence type="ECO:0000313" key="7">
    <source>
        <dbReference type="EMBL" id="GAA3917268.1"/>
    </source>
</evidence>
<reference evidence="8" key="1">
    <citation type="journal article" date="2019" name="Int. J. Syst. Evol. Microbiol.">
        <title>The Global Catalogue of Microorganisms (GCM) 10K type strain sequencing project: providing services to taxonomists for standard genome sequencing and annotation.</title>
        <authorList>
            <consortium name="The Broad Institute Genomics Platform"/>
            <consortium name="The Broad Institute Genome Sequencing Center for Infectious Disease"/>
            <person name="Wu L."/>
            <person name="Ma J."/>
        </authorList>
    </citation>
    <scope>NUCLEOTIDE SEQUENCE [LARGE SCALE GENOMIC DNA]</scope>
    <source>
        <strain evidence="8">JCM 17551</strain>
    </source>
</reference>
<organism evidence="7 8">
    <name type="scientific">Litoribacillus peritrichatus</name>
    <dbReference type="NCBI Taxonomy" id="718191"/>
    <lineage>
        <taxon>Bacteria</taxon>
        <taxon>Pseudomonadati</taxon>
        <taxon>Pseudomonadota</taxon>
        <taxon>Gammaproteobacteria</taxon>
        <taxon>Oceanospirillales</taxon>
        <taxon>Oceanospirillaceae</taxon>
        <taxon>Litoribacillus</taxon>
    </lineage>
</organism>
<protein>
    <submittedName>
        <fullName evidence="7">MBL fold metallo-hydrolase</fullName>
    </submittedName>
</protein>
<comment type="caution">
    <text evidence="7">The sequence shown here is derived from an EMBL/GenBank/DDBJ whole genome shotgun (WGS) entry which is preliminary data.</text>
</comment>
<dbReference type="CDD" id="cd07730">
    <property type="entry name" value="metallo-hydrolase-like_MBL-fold"/>
    <property type="match status" value="1"/>
</dbReference>
<name>A0ABP7M7Y1_9GAMM</name>
<evidence type="ECO:0000256" key="1">
    <source>
        <dbReference type="ARBA" id="ARBA00007749"/>
    </source>
</evidence>
<dbReference type="PANTHER" id="PTHR42978:SF3">
    <property type="entry name" value="BLR3078 PROTEIN"/>
    <property type="match status" value="1"/>
</dbReference>
<comment type="similarity">
    <text evidence="1">Belongs to the metallo-beta-lactamase superfamily.</text>
</comment>
<keyword evidence="3" id="KW-0378">Hydrolase</keyword>
<dbReference type="Gene3D" id="3.60.15.10">
    <property type="entry name" value="Ribonuclease Z/Hydroxyacylglutathione hydrolase-like"/>
    <property type="match status" value="1"/>
</dbReference>
<keyword evidence="4" id="KW-0862">Zinc</keyword>